<feature type="signal peptide" evidence="1">
    <location>
        <begin position="1"/>
        <end position="25"/>
    </location>
</feature>
<dbReference type="SUPFAM" id="SSF101898">
    <property type="entry name" value="NHL repeat"/>
    <property type="match status" value="1"/>
</dbReference>
<sequence length="547" mass="55813">MRFSTVRTLCFLIALIALASGTVSAQTPPAWSFARQAGGAGADNGTGISVDTARNVITSGTFTGSASFGSVSLSAPGGATATSVFVAKYNPQGNVTWAVQGTGAGYKATVGVATDPDRNIYLAGNFNQTITFGGISITAPASALHTFLVKLNEQGVVQWVRQVASNANAVAVSTAGDVCIMGDFQSSLTIGATTLTSRGAADMFLARYDTQGNVRWAVSGGSTDMEYNQGVALDAQGNVYVTGEYTAAPTFGTLTLTMQGASDAYAVKYNPLGVPQWAQRLGGSGEETGLDLYIDATSNVYVSGIFSGGFAFASNTYTSQNNSYDVFVAKLGPTGTPLWAQAAGGAATDYAWELAGLGSNIYVVNMVSGNATFGTTTLTGRGGTDVYVSKYSSTGALQWVAQAGGNGADQGRSISLDAAGNVYVTGTFSGTAAFGGTSLPSAGGTDAYVAKLLSSVTATRPAQALPAGSLSVFPNPAHQQITLRFEAGLPAGQVTLVNTLGQQLGAWPYSGAQRDMPLPVGALAAGLYQVHYTATTGQHSTTTLQVE</sequence>
<evidence type="ECO:0000313" key="3">
    <source>
        <dbReference type="Proteomes" id="UP000326380"/>
    </source>
</evidence>
<comment type="caution">
    <text evidence="2">The sequence shown here is derived from an EMBL/GenBank/DDBJ whole genome shotgun (WGS) entry which is preliminary data.</text>
</comment>
<dbReference type="Gene3D" id="2.80.10.50">
    <property type="match status" value="1"/>
</dbReference>
<dbReference type="EMBL" id="VTWU01000003">
    <property type="protein sequence ID" value="KAA9333005.1"/>
    <property type="molecule type" value="Genomic_DNA"/>
</dbReference>
<reference evidence="2 3" key="1">
    <citation type="submission" date="2019-09" db="EMBL/GenBank/DDBJ databases">
        <title>Genome sequence of Hymenobacter sp. M3.</title>
        <authorList>
            <person name="Srinivasan S."/>
        </authorList>
    </citation>
    <scope>NUCLEOTIDE SEQUENCE [LARGE SCALE GENOMIC DNA]</scope>
    <source>
        <strain evidence="2 3">M3</strain>
    </source>
</reference>
<dbReference type="Pfam" id="PF06739">
    <property type="entry name" value="SBBP"/>
    <property type="match status" value="1"/>
</dbReference>
<dbReference type="PANTHER" id="PTHR35580">
    <property type="entry name" value="CELL SURFACE GLYCOPROTEIN (S-LAYER PROTEIN)-LIKE PROTEIN"/>
    <property type="match status" value="1"/>
</dbReference>
<feature type="chain" id="PRO_5041649935" description="T9SS C-terminal target domain-containing protein" evidence="1">
    <location>
        <begin position="26"/>
        <end position="547"/>
    </location>
</feature>
<dbReference type="InterPro" id="IPR052918">
    <property type="entry name" value="Motility_Chemotaxis_Reg"/>
</dbReference>
<dbReference type="InterPro" id="IPR010620">
    <property type="entry name" value="SBBP_repeat"/>
</dbReference>
<organism evidence="2 3">
    <name type="scientific">Hymenobacter busanensis</name>
    <dbReference type="NCBI Taxonomy" id="2607656"/>
    <lineage>
        <taxon>Bacteria</taxon>
        <taxon>Pseudomonadati</taxon>
        <taxon>Bacteroidota</taxon>
        <taxon>Cytophagia</taxon>
        <taxon>Cytophagales</taxon>
        <taxon>Hymenobacteraceae</taxon>
        <taxon>Hymenobacter</taxon>
    </lineage>
</organism>
<keyword evidence="1" id="KW-0732">Signal</keyword>
<dbReference type="PANTHER" id="PTHR35580:SF1">
    <property type="entry name" value="PHYTASE-LIKE DOMAIN-CONTAINING PROTEIN"/>
    <property type="match status" value="1"/>
</dbReference>
<proteinExistence type="predicted"/>
<accession>A0AA88FI92</accession>
<name>A0AA88FI92_9BACT</name>
<evidence type="ECO:0008006" key="4">
    <source>
        <dbReference type="Google" id="ProtNLM"/>
    </source>
</evidence>
<dbReference type="AlphaFoldDB" id="A0AA88FI92"/>
<keyword evidence="3" id="KW-1185">Reference proteome</keyword>
<gene>
    <name evidence="2" type="ORF">F0P96_08450</name>
</gene>
<evidence type="ECO:0000313" key="2">
    <source>
        <dbReference type="EMBL" id="KAA9333005.1"/>
    </source>
</evidence>
<evidence type="ECO:0000256" key="1">
    <source>
        <dbReference type="SAM" id="SignalP"/>
    </source>
</evidence>
<protein>
    <recommendedName>
        <fullName evidence="4">T9SS C-terminal target domain-containing protein</fullName>
    </recommendedName>
</protein>
<dbReference type="Proteomes" id="UP000326380">
    <property type="component" value="Unassembled WGS sequence"/>
</dbReference>